<dbReference type="AlphaFoldDB" id="A0A3Q1BRX1"/>
<dbReference type="GO" id="GO:0005765">
    <property type="term" value="C:lysosomal membrane"/>
    <property type="evidence" value="ECO:0007669"/>
    <property type="project" value="TreeGrafter"/>
</dbReference>
<dbReference type="InterPro" id="IPR020472">
    <property type="entry name" value="WD40_PAC1"/>
</dbReference>
<dbReference type="RefSeq" id="XP_023132150.1">
    <property type="nucleotide sequence ID" value="XM_023276382.3"/>
</dbReference>
<evidence type="ECO:0000313" key="5">
    <source>
        <dbReference type="Proteomes" id="UP001501940"/>
    </source>
</evidence>
<keyword evidence="1 3" id="KW-0853">WD repeat</keyword>
<dbReference type="RefSeq" id="XP_023132151.1">
    <property type="nucleotide sequence ID" value="XM_023276383.3"/>
</dbReference>
<keyword evidence="5" id="KW-1185">Reference proteome</keyword>
<dbReference type="InterPro" id="IPR015943">
    <property type="entry name" value="WD40/YVTN_repeat-like_dom_sf"/>
</dbReference>
<dbReference type="Proteomes" id="UP001501940">
    <property type="component" value="Chromosome 17"/>
</dbReference>
<reference evidence="4 5" key="1">
    <citation type="submission" date="2022-01" db="EMBL/GenBank/DDBJ databases">
        <title>A chromosome-scale genome assembly of the false clownfish, Amphiprion ocellaris.</title>
        <authorList>
            <person name="Ryu T."/>
        </authorList>
    </citation>
    <scope>NUCLEOTIDE SEQUENCE [LARGE SCALE GENOMIC DNA]</scope>
</reference>
<dbReference type="InterPro" id="IPR001680">
    <property type="entry name" value="WD40_rpt"/>
</dbReference>
<evidence type="ECO:0000256" key="1">
    <source>
        <dbReference type="ARBA" id="ARBA00022574"/>
    </source>
</evidence>
<dbReference type="InterPro" id="IPR019775">
    <property type="entry name" value="WD40_repeat_CS"/>
</dbReference>
<reference evidence="4" key="2">
    <citation type="submission" date="2025-08" db="UniProtKB">
        <authorList>
            <consortium name="Ensembl"/>
        </authorList>
    </citation>
    <scope>IDENTIFICATION</scope>
</reference>
<protein>
    <submittedName>
        <fullName evidence="4">Uncharacterized protein</fullName>
    </submittedName>
</protein>
<dbReference type="SUPFAM" id="SSF50978">
    <property type="entry name" value="WD40 repeat-like"/>
    <property type="match status" value="1"/>
</dbReference>
<organism evidence="4 5">
    <name type="scientific">Amphiprion ocellaris</name>
    <name type="common">Clown anemonefish</name>
    <dbReference type="NCBI Taxonomy" id="80972"/>
    <lineage>
        <taxon>Eukaryota</taxon>
        <taxon>Metazoa</taxon>
        <taxon>Chordata</taxon>
        <taxon>Craniata</taxon>
        <taxon>Vertebrata</taxon>
        <taxon>Euteleostomi</taxon>
        <taxon>Actinopterygii</taxon>
        <taxon>Neopterygii</taxon>
        <taxon>Teleostei</taxon>
        <taxon>Neoteleostei</taxon>
        <taxon>Acanthomorphata</taxon>
        <taxon>Ovalentaria</taxon>
        <taxon>Pomacentridae</taxon>
        <taxon>Amphiprion</taxon>
    </lineage>
</organism>
<feature type="repeat" description="WD" evidence="3">
    <location>
        <begin position="57"/>
        <end position="78"/>
    </location>
</feature>
<dbReference type="PANTHER" id="PTHR22805">
    <property type="entry name" value="WDR41-RELATED"/>
    <property type="match status" value="1"/>
</dbReference>
<dbReference type="PRINTS" id="PR00320">
    <property type="entry name" value="GPROTEINBRPT"/>
</dbReference>
<dbReference type="OMA" id="VCLWNAQ"/>
<dbReference type="SMART" id="SM00320">
    <property type="entry name" value="WD40"/>
    <property type="match status" value="6"/>
</dbReference>
<dbReference type="GO" id="GO:0010506">
    <property type="term" value="P:regulation of autophagy"/>
    <property type="evidence" value="ECO:0007669"/>
    <property type="project" value="InterPro"/>
</dbReference>
<dbReference type="InterPro" id="IPR040102">
    <property type="entry name" value="WDR41"/>
</dbReference>
<sequence>MLRWILGGREAQSSVEKSPVLCIGEEQPKNWFTELQVLKGHFDIVRFLVQIDDFRCASAGDDGLVLVWNIETGERLQELRGHSQQITAITTFTCNNEVTSHTSLITASSDRSLSLWDPDTGNRVQIISDLQSSVKCLLVLERLCLWVSGGEELCLWNKDFQLQCHRQNHSDTGITALIELPKNCIAAAMDKEIVIYRLTVSDSSVSVAEIRRLSDHQDQIRALININDGLFASGSHAGELVLWDAIDWNILAYEHILWEESQANTQTEIRLGAPKPSEMSIQHLTTNGKLILAAVGSGLYVYNVQTKAVVAYRKVAHDSNVLHTMLLSDSELMSCSEDGSVRIWEIQDLPLPAEPASPGFFGMWNFSRSNKQSGPPSKKVMDIPNIRMLELTGDLIGHSGAVQMFVSFKENGLVTCSTDHLLILWKNGERQSHLRSLALFQKLEKKGGL</sequence>
<dbReference type="PROSITE" id="PS00678">
    <property type="entry name" value="WD_REPEATS_1"/>
    <property type="match status" value="1"/>
</dbReference>
<name>A0A3Q1BRX1_AMPOC</name>
<dbReference type="Ensembl" id="ENSAOCT00000032683.2">
    <property type="protein sequence ID" value="ENSAOCP00000017397.1"/>
    <property type="gene ID" value="ENSAOCG00000022458.2"/>
</dbReference>
<dbReference type="OrthoDB" id="273067at2759"/>
<dbReference type="GeneID" id="111572630"/>
<dbReference type="PROSITE" id="PS50082">
    <property type="entry name" value="WD_REPEATS_2"/>
    <property type="match status" value="2"/>
</dbReference>
<dbReference type="InterPro" id="IPR036322">
    <property type="entry name" value="WD40_repeat_dom_sf"/>
</dbReference>
<dbReference type="GeneTree" id="ENSGT00390000017026"/>
<feature type="repeat" description="WD" evidence="3">
    <location>
        <begin position="104"/>
        <end position="126"/>
    </location>
</feature>
<accession>A0A3Q1BRX1</accession>
<evidence type="ECO:0000313" key="4">
    <source>
        <dbReference type="Ensembl" id="ENSAOCP00000017397.1"/>
    </source>
</evidence>
<keyword evidence="2" id="KW-0677">Repeat</keyword>
<reference evidence="4" key="3">
    <citation type="submission" date="2025-09" db="UniProtKB">
        <authorList>
            <consortium name="Ensembl"/>
        </authorList>
    </citation>
    <scope>IDENTIFICATION</scope>
</reference>
<dbReference type="Gene3D" id="2.130.10.10">
    <property type="entry name" value="YVTN repeat-like/Quinoprotein amine dehydrogenase"/>
    <property type="match status" value="2"/>
</dbReference>
<evidence type="ECO:0000256" key="3">
    <source>
        <dbReference type="PROSITE-ProRule" id="PRU00221"/>
    </source>
</evidence>
<dbReference type="PANTHER" id="PTHR22805:SF2">
    <property type="entry name" value="WD REPEAT-CONTAINING PROTEIN 41"/>
    <property type="match status" value="1"/>
</dbReference>
<evidence type="ECO:0000256" key="2">
    <source>
        <dbReference type="ARBA" id="ARBA00022737"/>
    </source>
</evidence>
<proteinExistence type="predicted"/>
<gene>
    <name evidence="4" type="primary">WDR41</name>
</gene>
<dbReference type="Pfam" id="PF25178">
    <property type="entry name" value="Beta-prop_WDR41"/>
    <property type="match status" value="1"/>
</dbReference>
<dbReference type="STRING" id="80972.ENSAOCP00000017397"/>